<keyword evidence="2" id="KW-0812">Transmembrane</keyword>
<feature type="compositionally biased region" description="Pro residues" evidence="1">
    <location>
        <begin position="122"/>
        <end position="132"/>
    </location>
</feature>
<evidence type="ECO:0000256" key="1">
    <source>
        <dbReference type="SAM" id="MobiDB-lite"/>
    </source>
</evidence>
<feature type="transmembrane region" description="Helical" evidence="2">
    <location>
        <begin position="23"/>
        <end position="45"/>
    </location>
</feature>
<dbReference type="AlphaFoldDB" id="A0AAN5C6U9"/>
<name>A0AAN5C6U9_9BILA</name>
<keyword evidence="2" id="KW-0472">Membrane</keyword>
<evidence type="ECO:0000313" key="4">
    <source>
        <dbReference type="Proteomes" id="UP001328107"/>
    </source>
</evidence>
<comment type="caution">
    <text evidence="3">The sequence shown here is derived from an EMBL/GenBank/DDBJ whole genome shotgun (WGS) entry which is preliminary data.</text>
</comment>
<organism evidence="3 4">
    <name type="scientific">Pristionchus mayeri</name>
    <dbReference type="NCBI Taxonomy" id="1317129"/>
    <lineage>
        <taxon>Eukaryota</taxon>
        <taxon>Metazoa</taxon>
        <taxon>Ecdysozoa</taxon>
        <taxon>Nematoda</taxon>
        <taxon>Chromadorea</taxon>
        <taxon>Rhabditida</taxon>
        <taxon>Rhabditina</taxon>
        <taxon>Diplogasteromorpha</taxon>
        <taxon>Diplogasteroidea</taxon>
        <taxon>Neodiplogasteridae</taxon>
        <taxon>Pristionchus</taxon>
    </lineage>
</organism>
<keyword evidence="2" id="KW-1133">Transmembrane helix</keyword>
<protein>
    <submittedName>
        <fullName evidence="3">Uncharacterized protein</fullName>
    </submittedName>
</protein>
<proteinExistence type="predicted"/>
<evidence type="ECO:0000256" key="2">
    <source>
        <dbReference type="SAM" id="Phobius"/>
    </source>
</evidence>
<sequence>PLLYHAETRRAVPKAKEGAVAEIVLGVFLTAVGAIGLYITISILVRYRNRDRKTSAVSAHKPPSIEEPQQRSNRRKMKSESSGTSTGASTTTTSQGSAKTDRSTATIPEAPPKPKSPKKKPTPPPQPQPVVPRPQQQVPYKGLDLLIFDLFS</sequence>
<keyword evidence="4" id="KW-1185">Reference proteome</keyword>
<feature type="non-terminal residue" evidence="3">
    <location>
        <position position="152"/>
    </location>
</feature>
<feature type="region of interest" description="Disordered" evidence="1">
    <location>
        <begin position="51"/>
        <end position="140"/>
    </location>
</feature>
<feature type="non-terminal residue" evidence="3">
    <location>
        <position position="1"/>
    </location>
</feature>
<dbReference type="Proteomes" id="UP001328107">
    <property type="component" value="Unassembled WGS sequence"/>
</dbReference>
<reference evidence="4" key="1">
    <citation type="submission" date="2022-10" db="EMBL/GenBank/DDBJ databases">
        <title>Genome assembly of Pristionchus species.</title>
        <authorList>
            <person name="Yoshida K."/>
            <person name="Sommer R.J."/>
        </authorList>
    </citation>
    <scope>NUCLEOTIDE SEQUENCE [LARGE SCALE GENOMIC DNA]</scope>
    <source>
        <strain evidence="4">RS5460</strain>
    </source>
</reference>
<dbReference type="EMBL" id="BTRK01000001">
    <property type="protein sequence ID" value="GMR32870.1"/>
    <property type="molecule type" value="Genomic_DNA"/>
</dbReference>
<evidence type="ECO:0000313" key="3">
    <source>
        <dbReference type="EMBL" id="GMR32870.1"/>
    </source>
</evidence>
<gene>
    <name evidence="3" type="ORF">PMAYCL1PPCAC_03065</name>
</gene>
<feature type="compositionally biased region" description="Low complexity" evidence="1">
    <location>
        <begin position="80"/>
        <end position="98"/>
    </location>
</feature>
<accession>A0AAN5C6U9</accession>